<dbReference type="InterPro" id="IPR001878">
    <property type="entry name" value="Znf_CCHC"/>
</dbReference>
<keyword evidence="2" id="KW-0863">Zinc-finger</keyword>
<organism evidence="4 5">
    <name type="scientific">Austropuccinia psidii MF-1</name>
    <dbReference type="NCBI Taxonomy" id="1389203"/>
    <lineage>
        <taxon>Eukaryota</taxon>
        <taxon>Fungi</taxon>
        <taxon>Dikarya</taxon>
        <taxon>Basidiomycota</taxon>
        <taxon>Pucciniomycotina</taxon>
        <taxon>Pucciniomycetes</taxon>
        <taxon>Pucciniales</taxon>
        <taxon>Sphaerophragmiaceae</taxon>
        <taxon>Austropuccinia</taxon>
    </lineage>
</organism>
<name>A0A9Q3C0L0_9BASI</name>
<feature type="domain" description="CCHC-type" evidence="3">
    <location>
        <begin position="150"/>
        <end position="165"/>
    </location>
</feature>
<reference evidence="4" key="1">
    <citation type="submission" date="2021-03" db="EMBL/GenBank/DDBJ databases">
        <title>Draft genome sequence of rust myrtle Austropuccinia psidii MF-1, a brazilian biotype.</title>
        <authorList>
            <person name="Quecine M.C."/>
            <person name="Pachon D.M.R."/>
            <person name="Bonatelli M.L."/>
            <person name="Correr F.H."/>
            <person name="Franceschini L.M."/>
            <person name="Leite T.F."/>
            <person name="Margarido G.R.A."/>
            <person name="Almeida C.A."/>
            <person name="Ferrarezi J.A."/>
            <person name="Labate C.A."/>
        </authorList>
    </citation>
    <scope>NUCLEOTIDE SEQUENCE</scope>
    <source>
        <strain evidence="4">MF-1</strain>
    </source>
</reference>
<dbReference type="Gene3D" id="4.10.60.10">
    <property type="entry name" value="Zinc finger, CCHC-type"/>
    <property type="match status" value="1"/>
</dbReference>
<protein>
    <recommendedName>
        <fullName evidence="3">CCHC-type domain-containing protein</fullName>
    </recommendedName>
</protein>
<keyword evidence="5" id="KW-1185">Reference proteome</keyword>
<evidence type="ECO:0000256" key="2">
    <source>
        <dbReference type="PROSITE-ProRule" id="PRU00047"/>
    </source>
</evidence>
<evidence type="ECO:0000313" key="4">
    <source>
        <dbReference type="EMBL" id="MBW0474530.1"/>
    </source>
</evidence>
<dbReference type="SUPFAM" id="SSF57756">
    <property type="entry name" value="Retrovirus zinc finger-like domains"/>
    <property type="match status" value="1"/>
</dbReference>
<sequence length="242" mass="26796">MAKGFFDAIKAHFFQKLHVVHNLVTPKSNNTIVLTLLHTFSLFKKLNIEADKLKGLLSQAACHAPPTLDQVAFNQLVTTAILSKGNEKPSSTFVGEVILNLSERAEDTNWNPLPFFYHLDHLPAPADTSTRPQFPHPGNVCPLLDHVSACFHCGFMGHWHTDCPNPSPRPVSPTPFGGGRPRKQSGHHLHCERVSGAVCEAPDSGASIHLSGSSLFAIGFQRIEPFHIFFLTQTHTSVYHRW</sequence>
<accession>A0A9Q3C0L0</accession>
<keyword evidence="2" id="KW-0479">Metal-binding</keyword>
<dbReference type="GO" id="GO:0003676">
    <property type="term" value="F:nucleic acid binding"/>
    <property type="evidence" value="ECO:0007669"/>
    <property type="project" value="InterPro"/>
</dbReference>
<dbReference type="PROSITE" id="PS50158">
    <property type="entry name" value="ZF_CCHC"/>
    <property type="match status" value="1"/>
</dbReference>
<gene>
    <name evidence="4" type="ORF">O181_014245</name>
</gene>
<evidence type="ECO:0000256" key="1">
    <source>
        <dbReference type="ARBA" id="ARBA00022664"/>
    </source>
</evidence>
<keyword evidence="2" id="KW-0862">Zinc</keyword>
<dbReference type="Proteomes" id="UP000765509">
    <property type="component" value="Unassembled WGS sequence"/>
</dbReference>
<dbReference type="SMART" id="SM00343">
    <property type="entry name" value="ZnF_C2HC"/>
    <property type="match status" value="1"/>
</dbReference>
<dbReference type="AlphaFoldDB" id="A0A9Q3C0L0"/>
<dbReference type="EMBL" id="AVOT02003767">
    <property type="protein sequence ID" value="MBW0474530.1"/>
    <property type="molecule type" value="Genomic_DNA"/>
</dbReference>
<dbReference type="GO" id="GO:0008270">
    <property type="term" value="F:zinc ion binding"/>
    <property type="evidence" value="ECO:0007669"/>
    <property type="project" value="UniProtKB-KW"/>
</dbReference>
<dbReference type="OrthoDB" id="1099063at2759"/>
<keyword evidence="1" id="KW-0507">mRNA processing</keyword>
<evidence type="ECO:0000313" key="5">
    <source>
        <dbReference type="Proteomes" id="UP000765509"/>
    </source>
</evidence>
<proteinExistence type="predicted"/>
<evidence type="ECO:0000259" key="3">
    <source>
        <dbReference type="PROSITE" id="PS50158"/>
    </source>
</evidence>
<comment type="caution">
    <text evidence="4">The sequence shown here is derived from an EMBL/GenBank/DDBJ whole genome shotgun (WGS) entry which is preliminary data.</text>
</comment>
<dbReference type="GO" id="GO:0006397">
    <property type="term" value="P:mRNA processing"/>
    <property type="evidence" value="ECO:0007669"/>
    <property type="project" value="UniProtKB-KW"/>
</dbReference>
<dbReference type="InterPro" id="IPR036875">
    <property type="entry name" value="Znf_CCHC_sf"/>
</dbReference>